<feature type="non-terminal residue" evidence="1">
    <location>
        <position position="1"/>
    </location>
</feature>
<protein>
    <submittedName>
        <fullName evidence="1">Uncharacterized protein</fullName>
    </submittedName>
</protein>
<evidence type="ECO:0000313" key="2">
    <source>
        <dbReference type="Proteomes" id="UP000024635"/>
    </source>
</evidence>
<dbReference type="Proteomes" id="UP000024635">
    <property type="component" value="Unassembled WGS sequence"/>
</dbReference>
<sequence length="55" mass="6376">TNPMSQDIVPQAIERPRNGLLVKLRHFEWISSYRGGWTVLAIVGSRTLSMYCIKW</sequence>
<comment type="caution">
    <text evidence="1">The sequence shown here is derived from an EMBL/GenBank/DDBJ whole genome shotgun (WGS) entry which is preliminary data.</text>
</comment>
<gene>
    <name evidence="1" type="primary">Acey_s0824.g2544</name>
    <name evidence="1" type="ORF">Y032_0824g2544</name>
</gene>
<reference evidence="2" key="1">
    <citation type="journal article" date="2015" name="Nat. Genet.">
        <title>The genome and transcriptome of the zoonotic hookworm Ancylostoma ceylanicum identify infection-specific gene families.</title>
        <authorList>
            <person name="Schwarz E.M."/>
            <person name="Hu Y."/>
            <person name="Antoshechkin I."/>
            <person name="Miller M.M."/>
            <person name="Sternberg P.W."/>
            <person name="Aroian R.V."/>
        </authorList>
    </citation>
    <scope>NUCLEOTIDE SEQUENCE</scope>
    <source>
        <strain evidence="2">HY135</strain>
    </source>
</reference>
<organism evidence="1 2">
    <name type="scientific">Ancylostoma ceylanicum</name>
    <dbReference type="NCBI Taxonomy" id="53326"/>
    <lineage>
        <taxon>Eukaryota</taxon>
        <taxon>Metazoa</taxon>
        <taxon>Ecdysozoa</taxon>
        <taxon>Nematoda</taxon>
        <taxon>Chromadorea</taxon>
        <taxon>Rhabditida</taxon>
        <taxon>Rhabditina</taxon>
        <taxon>Rhabditomorpha</taxon>
        <taxon>Strongyloidea</taxon>
        <taxon>Ancylostomatidae</taxon>
        <taxon>Ancylostomatinae</taxon>
        <taxon>Ancylostoma</taxon>
    </lineage>
</organism>
<dbReference type="AlphaFoldDB" id="A0A016WBC4"/>
<proteinExistence type="predicted"/>
<keyword evidence="2" id="KW-1185">Reference proteome</keyword>
<name>A0A016WBC4_9BILA</name>
<evidence type="ECO:0000313" key="1">
    <source>
        <dbReference type="EMBL" id="EYC37114.1"/>
    </source>
</evidence>
<accession>A0A016WBC4</accession>
<dbReference type="EMBL" id="JARK01000424">
    <property type="protein sequence ID" value="EYC37114.1"/>
    <property type="molecule type" value="Genomic_DNA"/>
</dbReference>